<reference evidence="10 11" key="1">
    <citation type="submission" date="2019-09" db="EMBL/GenBank/DDBJ databases">
        <authorList>
            <person name="Silva M."/>
            <person name="Pereira G."/>
            <person name="Lopes-Da-Costa L."/>
            <person name="Silva E."/>
        </authorList>
    </citation>
    <scope>NUCLEOTIDE SEQUENCE [LARGE SCALE GENOMIC DNA]</scope>
    <source>
        <strain evidence="10 11">FMV-PI01</strain>
    </source>
</reference>
<evidence type="ECO:0000256" key="2">
    <source>
        <dbReference type="ARBA" id="ARBA00022448"/>
    </source>
</evidence>
<protein>
    <submittedName>
        <fullName evidence="10">TonB-dependent receptor</fullName>
    </submittedName>
</protein>
<dbReference type="Gene3D" id="2.170.130.10">
    <property type="entry name" value="TonB-dependent receptor, plug domain"/>
    <property type="match status" value="1"/>
</dbReference>
<evidence type="ECO:0000256" key="8">
    <source>
        <dbReference type="SAM" id="SignalP"/>
    </source>
</evidence>
<keyword evidence="6 7" id="KW-0998">Cell outer membrane</keyword>
<dbReference type="InterPro" id="IPR012910">
    <property type="entry name" value="Plug_dom"/>
</dbReference>
<dbReference type="InterPro" id="IPR039426">
    <property type="entry name" value="TonB-dep_rcpt-like"/>
</dbReference>
<gene>
    <name evidence="10" type="ORF">F1B92_01145</name>
</gene>
<comment type="caution">
    <text evidence="10">The sequence shown here is derived from an EMBL/GenBank/DDBJ whole genome shotgun (WGS) entry which is preliminary data.</text>
</comment>
<feature type="chain" id="PRO_5027016480" evidence="8">
    <location>
        <begin position="19"/>
        <end position="848"/>
    </location>
</feature>
<feature type="signal peptide" evidence="8">
    <location>
        <begin position="1"/>
        <end position="18"/>
    </location>
</feature>
<dbReference type="Gene3D" id="2.40.170.20">
    <property type="entry name" value="TonB-dependent receptor, beta-barrel domain"/>
    <property type="match status" value="1"/>
</dbReference>
<keyword evidence="11" id="KW-1185">Reference proteome</keyword>
<dbReference type="SUPFAM" id="SSF56935">
    <property type="entry name" value="Porins"/>
    <property type="match status" value="1"/>
</dbReference>
<comment type="similarity">
    <text evidence="7">Belongs to the TonB-dependent receptor family.</text>
</comment>
<name>A0A6L5WHB9_9BACT</name>
<keyword evidence="8" id="KW-0732">Signal</keyword>
<dbReference type="EMBL" id="VWSJ01000002">
    <property type="protein sequence ID" value="MSN95812.1"/>
    <property type="molecule type" value="Genomic_DNA"/>
</dbReference>
<evidence type="ECO:0000256" key="6">
    <source>
        <dbReference type="ARBA" id="ARBA00023237"/>
    </source>
</evidence>
<dbReference type="PROSITE" id="PS52016">
    <property type="entry name" value="TONB_DEPENDENT_REC_3"/>
    <property type="match status" value="1"/>
</dbReference>
<evidence type="ECO:0000313" key="10">
    <source>
        <dbReference type="EMBL" id="MSN95812.1"/>
    </source>
</evidence>
<evidence type="ECO:0000313" key="11">
    <source>
        <dbReference type="Proteomes" id="UP000476338"/>
    </source>
</evidence>
<dbReference type="InterPro" id="IPR036942">
    <property type="entry name" value="Beta-barrel_TonB_sf"/>
</dbReference>
<keyword evidence="5 7" id="KW-0472">Membrane</keyword>
<accession>A0A6L5WHB9</accession>
<keyword evidence="2 7" id="KW-0813">Transport</keyword>
<keyword evidence="10" id="KW-0675">Receptor</keyword>
<dbReference type="AlphaFoldDB" id="A0A6L5WHB9"/>
<proteinExistence type="inferred from homology"/>
<evidence type="ECO:0000256" key="3">
    <source>
        <dbReference type="ARBA" id="ARBA00022452"/>
    </source>
</evidence>
<organism evidence="10 11">
    <name type="scientific">Campylobacter portucalensis</name>
    <dbReference type="NCBI Taxonomy" id="2608384"/>
    <lineage>
        <taxon>Bacteria</taxon>
        <taxon>Pseudomonadati</taxon>
        <taxon>Campylobacterota</taxon>
        <taxon>Epsilonproteobacteria</taxon>
        <taxon>Campylobacterales</taxon>
        <taxon>Campylobacteraceae</taxon>
        <taxon>Campylobacter</taxon>
    </lineage>
</organism>
<dbReference type="Pfam" id="PF07715">
    <property type="entry name" value="Plug"/>
    <property type="match status" value="1"/>
</dbReference>
<dbReference type="Proteomes" id="UP000476338">
    <property type="component" value="Unassembled WGS sequence"/>
</dbReference>
<evidence type="ECO:0000256" key="4">
    <source>
        <dbReference type="ARBA" id="ARBA00022692"/>
    </source>
</evidence>
<dbReference type="GO" id="GO:0009279">
    <property type="term" value="C:cell outer membrane"/>
    <property type="evidence" value="ECO:0007669"/>
    <property type="project" value="UniProtKB-SubCell"/>
</dbReference>
<evidence type="ECO:0000256" key="5">
    <source>
        <dbReference type="ARBA" id="ARBA00023136"/>
    </source>
</evidence>
<dbReference type="InterPro" id="IPR037066">
    <property type="entry name" value="Plug_dom_sf"/>
</dbReference>
<dbReference type="RefSeq" id="WP_154570083.1">
    <property type="nucleotide sequence ID" value="NZ_VWSJ01000002.1"/>
</dbReference>
<reference evidence="10 11" key="2">
    <citation type="submission" date="2020-03" db="EMBL/GenBank/DDBJ databases">
        <title>Campylobacter portucalensis sp. nov., a new species of Campylobacter isolated from the reproductive tract of bulls.</title>
        <authorList>
            <person name="Silva M.F."/>
            <person name="Pereira G."/>
            <person name="Carneiro C."/>
            <person name="Hemphill A."/>
            <person name="Mateus L."/>
            <person name="Lopes-Da-Costa L."/>
            <person name="Silva E."/>
        </authorList>
    </citation>
    <scope>NUCLEOTIDE SEQUENCE [LARGE SCALE GENOMIC DNA]</scope>
    <source>
        <strain evidence="10 11">FMV-PI01</strain>
    </source>
</reference>
<evidence type="ECO:0000259" key="9">
    <source>
        <dbReference type="Pfam" id="PF07715"/>
    </source>
</evidence>
<keyword evidence="3 7" id="KW-1134">Transmembrane beta strand</keyword>
<evidence type="ECO:0000256" key="7">
    <source>
        <dbReference type="PROSITE-ProRule" id="PRU01360"/>
    </source>
</evidence>
<feature type="domain" description="TonB-dependent receptor plug" evidence="9">
    <location>
        <begin position="52"/>
        <end position="175"/>
    </location>
</feature>
<comment type="subcellular location">
    <subcellularLocation>
        <location evidence="1 7">Cell outer membrane</location>
        <topology evidence="1 7">Multi-pass membrane protein</topology>
    </subcellularLocation>
</comment>
<sequence length="848" mass="97422">MNKISLLFLITIYSLSYAGSDVILEDVNVNANLNDINFKNGIIKSSAFNSSLTYTREYLDNTNAGDGTISDIIKRNPNARVSRGERTSQNSGEIIQQNISINGAEVYQNNFLLDGVNINNDINPKGGVLSTGSVANITPFLTNPSQGIGVDTNLLESIEVMDSSVSAKYGNFQGGVVRAKTRDPRYRFNGKVSFRHTSDSLQKFHINKNRQDDFDYATNSNFQPDFKKFKTSIILDGYVIENFGLLMNYNRTKSEILQRMYSKDYDDKSKLNEKRELKRENENFFLKGIYFANDNLIIRPSIMYAPYEATYYSIGGENAKAEIQGGGLTTALNIEYKFNLGKLTQNLSYTKSEMSRNTNTNKMLVWYKTQNRLGFTPSRTTTVIEGVGGDVEQKQDKFNYSLDMEFNEFDLGFTTHKFITGFSFEKTDAKYDITKPYYHAVVAKNLGSFTCNKNDIFCLNEPVIPTKKIKGWNGQYFDEYNYYSGKTKADLKYFSFYLEDSIEIERFTFRPGVRIDKNDYMGDLNIAPRINANLDLFNDDKTNIFGGYNRYYGRSIFAYKLKENRQSLRSTYKRANPNSPWIYDSTRANNYKFTDLDVPYDDEFALGLSQKFRNFQLNAKYLRRKGRDLIRQMTNQAAGLPAGDGVNLARNYNIYTNNGRSNSNIYTISLKTLSPFEIASIKNSFEISYNYIDTNRNFNTYDDIYDLGYERASRVAYKGNIIHKSELPDNDNDTPWTVTLSTITQIPLINLTWSNFFTLQGGFKATVADGRVDIGGRRYINYIDKDFDETFVWDSRVVLDIPTAKNQKAYVSLDINNVLNEKNVVMLDKGYEKYDNGRQFWLEFGYKW</sequence>
<keyword evidence="4 7" id="KW-0812">Transmembrane</keyword>
<evidence type="ECO:0000256" key="1">
    <source>
        <dbReference type="ARBA" id="ARBA00004571"/>
    </source>
</evidence>